<sequence>MGRSATLRMPRREVLGPRQLPLRGRGRAKKIEVNLALILLGMFLLASVAISATIAYKLHQMSQIVASLEAEYVTLAKQRQKLADKEKRLLDKKRILGLAKRYHGLREPRPGQIIRLE</sequence>
<reference evidence="1 2" key="1">
    <citation type="submission" date="2020-02" db="EMBL/GenBank/DDBJ databases">
        <title>Genome analysis of Thermosulfuriphilus ammonigenes ST65T, an anaerobic thermophilic chemolithoautotrophic bacterium isolated from a deep-sea hydrothermal vent.</title>
        <authorList>
            <person name="Slobodkina G."/>
            <person name="Allioux M."/>
            <person name="Merkel A."/>
            <person name="Alain K."/>
            <person name="Jebbar M."/>
            <person name="Slobodkin A."/>
        </authorList>
    </citation>
    <scope>NUCLEOTIDE SEQUENCE [LARGE SCALE GENOMIC DNA]</scope>
    <source>
        <strain evidence="1 2">ST65</strain>
    </source>
</reference>
<name>A0A6G7PXT1_9BACT</name>
<protein>
    <submittedName>
        <fullName evidence="1">Uncharacterized protein</fullName>
    </submittedName>
</protein>
<accession>A0A6G7PXT1</accession>
<dbReference type="RefSeq" id="WP_166032716.1">
    <property type="nucleotide sequence ID" value="NZ_CP048877.1"/>
</dbReference>
<dbReference type="EMBL" id="CP048877">
    <property type="protein sequence ID" value="QIJ72499.1"/>
    <property type="molecule type" value="Genomic_DNA"/>
</dbReference>
<dbReference type="AlphaFoldDB" id="A0A6G7PXT1"/>
<dbReference type="KEGG" id="tav:G4V39_09545"/>
<evidence type="ECO:0000313" key="1">
    <source>
        <dbReference type="EMBL" id="QIJ72499.1"/>
    </source>
</evidence>
<proteinExistence type="predicted"/>
<gene>
    <name evidence="1" type="ORF">G4V39_09545</name>
</gene>
<keyword evidence="2" id="KW-1185">Reference proteome</keyword>
<dbReference type="Proteomes" id="UP000502179">
    <property type="component" value="Chromosome"/>
</dbReference>
<organism evidence="1 2">
    <name type="scientific">Thermosulfuriphilus ammonigenes</name>
    <dbReference type="NCBI Taxonomy" id="1936021"/>
    <lineage>
        <taxon>Bacteria</taxon>
        <taxon>Pseudomonadati</taxon>
        <taxon>Thermodesulfobacteriota</taxon>
        <taxon>Thermodesulfobacteria</taxon>
        <taxon>Thermodesulfobacteriales</taxon>
        <taxon>Thermodesulfobacteriaceae</taxon>
        <taxon>Thermosulfuriphilus</taxon>
    </lineage>
</organism>
<evidence type="ECO:0000313" key="2">
    <source>
        <dbReference type="Proteomes" id="UP000502179"/>
    </source>
</evidence>